<proteinExistence type="predicted"/>
<dbReference type="EMBL" id="QGNW01001302">
    <property type="protein sequence ID" value="RVW46486.1"/>
    <property type="molecule type" value="Genomic_DNA"/>
</dbReference>
<protein>
    <submittedName>
        <fullName evidence="3">Transposon TX1 uncharacterized 149 kDa protein</fullName>
    </submittedName>
</protein>
<accession>A0A438EFK5</accession>
<feature type="region of interest" description="Disordered" evidence="1">
    <location>
        <begin position="377"/>
        <end position="404"/>
    </location>
</feature>
<organism evidence="3 4">
    <name type="scientific">Vitis vinifera</name>
    <name type="common">Grape</name>
    <dbReference type="NCBI Taxonomy" id="29760"/>
    <lineage>
        <taxon>Eukaryota</taxon>
        <taxon>Viridiplantae</taxon>
        <taxon>Streptophyta</taxon>
        <taxon>Embryophyta</taxon>
        <taxon>Tracheophyta</taxon>
        <taxon>Spermatophyta</taxon>
        <taxon>Magnoliopsida</taxon>
        <taxon>eudicotyledons</taxon>
        <taxon>Gunneridae</taxon>
        <taxon>Pentapetalae</taxon>
        <taxon>rosids</taxon>
        <taxon>Vitales</taxon>
        <taxon>Vitaceae</taxon>
        <taxon>Viteae</taxon>
        <taxon>Vitis</taxon>
    </lineage>
</organism>
<gene>
    <name evidence="3" type="primary">YTX2_149</name>
    <name evidence="3" type="ORF">CK203_067406</name>
</gene>
<dbReference type="PROSITE" id="PS50878">
    <property type="entry name" value="RT_POL"/>
    <property type="match status" value="1"/>
</dbReference>
<dbReference type="CDD" id="cd01650">
    <property type="entry name" value="RT_nLTR_like"/>
    <property type="match status" value="1"/>
</dbReference>
<feature type="compositionally biased region" description="Polar residues" evidence="1">
    <location>
        <begin position="386"/>
        <end position="400"/>
    </location>
</feature>
<evidence type="ECO:0000313" key="3">
    <source>
        <dbReference type="EMBL" id="RVW46486.1"/>
    </source>
</evidence>
<dbReference type="SUPFAM" id="SSF56672">
    <property type="entry name" value="DNA/RNA polymerases"/>
    <property type="match status" value="1"/>
</dbReference>
<dbReference type="Pfam" id="PF14111">
    <property type="entry name" value="DUF4283"/>
    <property type="match status" value="1"/>
</dbReference>
<comment type="caution">
    <text evidence="3">The sequence shown here is derived from an EMBL/GenBank/DDBJ whole genome shotgun (WGS) entry which is preliminary data.</text>
</comment>
<dbReference type="InterPro" id="IPR000477">
    <property type="entry name" value="RT_dom"/>
</dbReference>
<dbReference type="InterPro" id="IPR025558">
    <property type="entry name" value="DUF4283"/>
</dbReference>
<sequence length="1366" mass="155047">MEERERPRERVCERDGEESWVQGGSGDAAGFIQSGVRKRSFGVESKIFEVETEKKKGKTQIFIVERKRSVSSWIKLALASLGPLMEGLVFCTKDTRTGHWEKFWQENGRTFSLTRGENKGGCFLRLGVIDREKKRFSIFIPRGKGAKGGWALLVEALREKVDNRALGVSLEKLAHCLVGCWDPLPGRGEDLRSWGTQMAKLWGLKGNLGLAKLEDGKALLEFELITEAKKALKDGEISVGGFVMRLEKWSQRTGCLMEEEKEREAWVRIVGLPISLWDRDILSKIGEACGGFLDIDVKTERMEELQWARIRVRIKEEKIPNMVDIWVENMCYSLALWWETRPTLRMMPTDEKGKTFATAREVEGEVQPREGKRVMEAKGGPRLEDQTQSVDGTRRLTSGSGRPMDCLRGMGGSHLGLQGVARMQGGPLEMGLLEKSRGPVGLNPPSSSVDYFGPKEMVDLRRSKAWKPLEGAGLVAEDQSPSVEPSDQISVAQSCGPSHLGSPFSEIPLFWEKDGLHRLSEAELLHKERSKTDLALVEEALRYDNVFFQSGCLVSGTLSFPSPFFGRTPVGEYCDLSGDEKERDEGENLLQILIGTEAPMGETVECWDLVEVNKSRTETAGKEMGSDQIVSRVTKAEGELSWEKSDLAKFSNFLGFSTEGLEKDIMDFLVKIRKRRERVHSKTLLEKSKFERELKRLECSINYEGGKKQNGEEQVRGARLRKLNEATTPQLESTGVWDGVECERSLSIAETEQKKEAKDAFYKWVLMEEVHWRQKSRELWLKEGDRNTGYFHWMANAHCRNNSLDMIIINREWLTKDQEVREGIVNAFQNLLLEEPRWRTDIEGLHLNQLNPREAEDLEMPFSDEEIHCALMEMRGDKAPGSDGFTVAFWQECWDFVKEEVVDLFKEFYEHGSFAKCLNTIFLVLIPKKGVLANRLKKVLDKVVSVDQNAFVRGRPILDASLVANEVIDYWHKRKEKGLICKLDIEKAYDSINWKFLMKVLRKMGFGSRWMDWMWWCISTAKFSILINGVPAGFFSNSKGLRQGDSLSPYLFVLGTEVLSTLLRRAGEGGFLSGCRLRGEGAASGLRINLAKSVLIPVGKVDELEELAAELGCRLGALPTVYLGLPLGAHHKTSSSWDGVEERMRRRLAQWKRQYISKGGRITLIKSTLASIPSTFYPLSAFLSLPKEEGRLGIRKIDLLNKALLGKWVWRYAYEKDNLWKTVIGVKYGQEGCGWRTKEVCGSYGVGLWKEIMKEADWCWESIDFKVGKGTRVLFWTDKWCGNEALSQTFPQLFTLAGHRNAKVSEVWDSSRGQGGWNLSLARDFNDWELDQIGDMLNLLRDFRTSPEEDSVRWKREGNGVFGAKK</sequence>
<feature type="region of interest" description="Disordered" evidence="1">
    <location>
        <begin position="1"/>
        <end position="25"/>
    </location>
</feature>
<evidence type="ECO:0000256" key="1">
    <source>
        <dbReference type="SAM" id="MobiDB-lite"/>
    </source>
</evidence>
<dbReference type="Pfam" id="PF00078">
    <property type="entry name" value="RVT_1"/>
    <property type="match status" value="1"/>
</dbReference>
<dbReference type="Proteomes" id="UP000288805">
    <property type="component" value="Unassembled WGS sequence"/>
</dbReference>
<evidence type="ECO:0000259" key="2">
    <source>
        <dbReference type="PROSITE" id="PS50878"/>
    </source>
</evidence>
<evidence type="ECO:0000313" key="4">
    <source>
        <dbReference type="Proteomes" id="UP000288805"/>
    </source>
</evidence>
<name>A0A438EFK5_VITVI</name>
<dbReference type="PANTHER" id="PTHR33116">
    <property type="entry name" value="REVERSE TRANSCRIPTASE ZINC-BINDING DOMAIN-CONTAINING PROTEIN-RELATED-RELATED"/>
    <property type="match status" value="1"/>
</dbReference>
<dbReference type="PANTHER" id="PTHR33116:SF78">
    <property type="entry name" value="OS12G0587133 PROTEIN"/>
    <property type="match status" value="1"/>
</dbReference>
<feature type="domain" description="Reverse transcriptase" evidence="2">
    <location>
        <begin position="907"/>
        <end position="1142"/>
    </location>
</feature>
<dbReference type="InterPro" id="IPR043502">
    <property type="entry name" value="DNA/RNA_pol_sf"/>
</dbReference>
<feature type="compositionally biased region" description="Basic and acidic residues" evidence="1">
    <location>
        <begin position="1"/>
        <end position="14"/>
    </location>
</feature>
<reference evidence="3 4" key="1">
    <citation type="journal article" date="2018" name="PLoS Genet.">
        <title>Population sequencing reveals clonal diversity and ancestral inbreeding in the grapevine cultivar Chardonnay.</title>
        <authorList>
            <person name="Roach M.J."/>
            <person name="Johnson D.L."/>
            <person name="Bohlmann J."/>
            <person name="van Vuuren H.J."/>
            <person name="Jones S.J."/>
            <person name="Pretorius I.S."/>
            <person name="Schmidt S.A."/>
            <person name="Borneman A.R."/>
        </authorList>
    </citation>
    <scope>NUCLEOTIDE SEQUENCE [LARGE SCALE GENOMIC DNA]</scope>
    <source>
        <strain evidence="4">cv. Chardonnay</strain>
        <tissue evidence="3">Leaf</tissue>
    </source>
</reference>